<proteinExistence type="predicted"/>
<dbReference type="STRING" id="590652.BST39_12525"/>
<dbReference type="AlphaFoldDB" id="A0A1X0IAJ4"/>
<evidence type="ECO:0000313" key="2">
    <source>
        <dbReference type="EMBL" id="ORB41032.1"/>
    </source>
</evidence>
<dbReference type="Gene3D" id="1.10.357.10">
    <property type="entry name" value="Tetracycline Repressor, domain 2"/>
    <property type="match status" value="1"/>
</dbReference>
<dbReference type="EMBL" id="MVIE01000013">
    <property type="protein sequence ID" value="ORB41032.1"/>
    <property type="molecule type" value="Genomic_DNA"/>
</dbReference>
<protein>
    <submittedName>
        <fullName evidence="2">Uncharacterized protein</fullName>
    </submittedName>
</protein>
<dbReference type="OrthoDB" id="8479950at2"/>
<name>A0A1X0IAJ4_9MYCO</name>
<accession>A0A1X0IAJ4</accession>
<evidence type="ECO:0000313" key="3">
    <source>
        <dbReference type="Proteomes" id="UP000192513"/>
    </source>
</evidence>
<dbReference type="RefSeq" id="WP_083172024.1">
    <property type="nucleotide sequence ID" value="NZ_AP022619.1"/>
</dbReference>
<dbReference type="Proteomes" id="UP000192513">
    <property type="component" value="Unassembled WGS sequence"/>
</dbReference>
<sequence length="240" mass="26252">MLTFGALEARANQLAQYFRRSGLHEGDAIAVLTENNEHIHAVKWGSGMGSNLHGHLPLAQQLATGLEAHIQSFVDHPFEAVAINRGALSYDAAIQPIISEELRVVGQHLINQLVTEGYLRDPTAIAVEGWLAFVRAASAKWIQSQDISRADLTELCLAAFDCALGYPNTESARPKAATTSGLRGGGLTSFAEPNTTITTGAEHRNRDKRPLIWRRTADDITAKVQRARDALRQIKTQTEH</sequence>
<evidence type="ECO:0000256" key="1">
    <source>
        <dbReference type="SAM" id="MobiDB-lite"/>
    </source>
</evidence>
<keyword evidence="3" id="KW-1185">Reference proteome</keyword>
<feature type="region of interest" description="Disordered" evidence="1">
    <location>
        <begin position="173"/>
        <end position="193"/>
    </location>
</feature>
<gene>
    <name evidence="2" type="ORF">BST39_12525</name>
</gene>
<organism evidence="2 3">
    <name type="scientific">Mycobacterium paraseoulense</name>
    <dbReference type="NCBI Taxonomy" id="590652"/>
    <lineage>
        <taxon>Bacteria</taxon>
        <taxon>Bacillati</taxon>
        <taxon>Actinomycetota</taxon>
        <taxon>Actinomycetes</taxon>
        <taxon>Mycobacteriales</taxon>
        <taxon>Mycobacteriaceae</taxon>
        <taxon>Mycobacterium</taxon>
    </lineage>
</organism>
<reference evidence="2 3" key="1">
    <citation type="submission" date="2017-02" db="EMBL/GenBank/DDBJ databases">
        <title>The new phylogeny of genus Mycobacterium.</title>
        <authorList>
            <person name="Tortoli E."/>
            <person name="Trovato A."/>
            <person name="Cirillo D.M."/>
        </authorList>
    </citation>
    <scope>NUCLEOTIDE SEQUENCE [LARGE SCALE GENOMIC DNA]</scope>
    <source>
        <strain evidence="2 3">DSM 45000</strain>
    </source>
</reference>
<comment type="caution">
    <text evidence="2">The sequence shown here is derived from an EMBL/GenBank/DDBJ whole genome shotgun (WGS) entry which is preliminary data.</text>
</comment>
<dbReference type="SUPFAM" id="SSF56801">
    <property type="entry name" value="Acetyl-CoA synthetase-like"/>
    <property type="match status" value="1"/>
</dbReference>
<dbReference type="Gene3D" id="3.40.50.980">
    <property type="match status" value="1"/>
</dbReference>